<organism evidence="1 2">
    <name type="scientific">Rhabditophanes sp. KR3021</name>
    <dbReference type="NCBI Taxonomy" id="114890"/>
    <lineage>
        <taxon>Eukaryota</taxon>
        <taxon>Metazoa</taxon>
        <taxon>Ecdysozoa</taxon>
        <taxon>Nematoda</taxon>
        <taxon>Chromadorea</taxon>
        <taxon>Rhabditida</taxon>
        <taxon>Tylenchina</taxon>
        <taxon>Panagrolaimomorpha</taxon>
        <taxon>Strongyloidoidea</taxon>
        <taxon>Alloionematidae</taxon>
        <taxon>Rhabditophanes</taxon>
    </lineage>
</organism>
<name>A0AC35UF87_9BILA</name>
<dbReference type="WBParaSite" id="RSKR_0001068100.1">
    <property type="protein sequence ID" value="RSKR_0001068100.1"/>
    <property type="gene ID" value="RSKR_0001068100"/>
</dbReference>
<proteinExistence type="predicted"/>
<evidence type="ECO:0000313" key="1">
    <source>
        <dbReference type="Proteomes" id="UP000095286"/>
    </source>
</evidence>
<evidence type="ECO:0000313" key="2">
    <source>
        <dbReference type="WBParaSite" id="RSKR_0001068100.1"/>
    </source>
</evidence>
<accession>A0AC35UF87</accession>
<sequence length="384" mass="44161">MHSKIPELWLISVPGDRTAHEAYEKLEKATHNCSSNHKFNIPELKVGTLDQLVGLSDDLAKLDAAAECVTRKLVGYFGEVLKDEEDKLSENLMIGGKDIHTYVTKFQWEGGKYPRQQSLKVLSEILAKQVSQIEHDLKTKSHNYSALKTNLSHIDRKATGSLATRDLSDLVKAEDFVLNSEYMQTLLVVVPKIRAEEWEATYSTFACMVVPGSNRKLHKDAENYLYSVTLFKKVIDEWKIKCREKKFVVLDFVYDEATMMLGKSNRERLVQEIHRQHAPIVRWLKINFAEIYSAYIHIKCMRVFIESVLTYGLPINFQALIMEPHKGTTKKVRHELLKLYGHLDDHVPGHVDAYEDMPTLKALGIHDYYPYVYSNVVVDFTAQK</sequence>
<dbReference type="Proteomes" id="UP000095286">
    <property type="component" value="Unplaced"/>
</dbReference>
<reference evidence="2" key="1">
    <citation type="submission" date="2016-11" db="UniProtKB">
        <authorList>
            <consortium name="WormBaseParasite"/>
        </authorList>
    </citation>
    <scope>IDENTIFICATION</scope>
    <source>
        <strain evidence="2">KR3021</strain>
    </source>
</reference>
<protein>
    <submittedName>
        <fullName evidence="2">V-type proton ATPase subunit C</fullName>
    </submittedName>
</protein>